<organism evidence="1 2">
    <name type="scientific">Funneliformis mosseae</name>
    <name type="common">Endomycorrhizal fungus</name>
    <name type="synonym">Glomus mosseae</name>
    <dbReference type="NCBI Taxonomy" id="27381"/>
    <lineage>
        <taxon>Eukaryota</taxon>
        <taxon>Fungi</taxon>
        <taxon>Fungi incertae sedis</taxon>
        <taxon>Mucoromycota</taxon>
        <taxon>Glomeromycotina</taxon>
        <taxon>Glomeromycetes</taxon>
        <taxon>Glomerales</taxon>
        <taxon>Glomeraceae</taxon>
        <taxon>Funneliformis</taxon>
    </lineage>
</organism>
<dbReference type="AlphaFoldDB" id="A0A9N9CKX2"/>
<dbReference type="Proteomes" id="UP000789375">
    <property type="component" value="Unassembled WGS sequence"/>
</dbReference>
<comment type="caution">
    <text evidence="1">The sequence shown here is derived from an EMBL/GenBank/DDBJ whole genome shotgun (WGS) entry which is preliminary data.</text>
</comment>
<dbReference type="EMBL" id="CAJVPP010002511">
    <property type="protein sequence ID" value="CAG8602629.1"/>
    <property type="molecule type" value="Genomic_DNA"/>
</dbReference>
<protein>
    <submittedName>
        <fullName evidence="1">1747_t:CDS:1</fullName>
    </submittedName>
</protein>
<evidence type="ECO:0000313" key="2">
    <source>
        <dbReference type="Proteomes" id="UP000789375"/>
    </source>
</evidence>
<reference evidence="1" key="1">
    <citation type="submission" date="2021-06" db="EMBL/GenBank/DDBJ databases">
        <authorList>
            <person name="Kallberg Y."/>
            <person name="Tangrot J."/>
            <person name="Rosling A."/>
        </authorList>
    </citation>
    <scope>NUCLEOTIDE SEQUENCE</scope>
    <source>
        <strain evidence="1">87-6 pot B 2015</strain>
    </source>
</reference>
<proteinExistence type="predicted"/>
<sequence length="67" mass="7201">AAAKLSEVGWYRMRGEVVVLLSDLSSRCVSKASLPLGFRGINGEASLDASSCDEEILIYLPHSGFNN</sequence>
<gene>
    <name evidence="1" type="ORF">FMOSSE_LOCUS9030</name>
</gene>
<evidence type="ECO:0000313" key="1">
    <source>
        <dbReference type="EMBL" id="CAG8602629.1"/>
    </source>
</evidence>
<keyword evidence="2" id="KW-1185">Reference proteome</keyword>
<name>A0A9N9CKX2_FUNMO</name>
<accession>A0A9N9CKX2</accession>
<feature type="non-terminal residue" evidence="1">
    <location>
        <position position="1"/>
    </location>
</feature>